<name>A0A937URH7_9ACTN</name>
<accession>A0A937URH7</accession>
<dbReference type="InterPro" id="IPR024078">
    <property type="entry name" value="LmbE-like_dom_sf"/>
</dbReference>
<protein>
    <submittedName>
        <fullName evidence="3">PIG-L family deacetylase</fullName>
    </submittedName>
</protein>
<dbReference type="Gene3D" id="3.40.50.10320">
    <property type="entry name" value="LmbE-like"/>
    <property type="match status" value="1"/>
</dbReference>
<feature type="region of interest" description="Disordered" evidence="2">
    <location>
        <begin position="171"/>
        <end position="194"/>
    </location>
</feature>
<evidence type="ECO:0000313" key="3">
    <source>
        <dbReference type="EMBL" id="MBL7631153.1"/>
    </source>
</evidence>
<dbReference type="SUPFAM" id="SSF102588">
    <property type="entry name" value="LmbE-like"/>
    <property type="match status" value="1"/>
</dbReference>
<dbReference type="Pfam" id="PF02585">
    <property type="entry name" value="PIG-L"/>
    <property type="match status" value="1"/>
</dbReference>
<sequence length="272" mass="28963">MGSVVALHAHPDDEALWSGGTLALLAAAGHRVVIVVATDGHLGDGADPEAGVRLAELRASAAALGAARVECLGYADSGHGSSFYPDPADRQRFARADLDEAAGRLADLLRAENASVLLSYDARGGYGHRDHVRVHEVGARAAELAGGVRVLEATLPRETVERLVRVGRLGALPRPRGPRRPVGEPTEPHPPMFTPRREIAYRVDVRRYARQKRAALAAHASQLAGPRAPARLRRYAVRLPVPLFAVLGGREYFNDPAATPGSAFLDLFTAPG</sequence>
<keyword evidence="4" id="KW-1185">Reference proteome</keyword>
<evidence type="ECO:0000313" key="4">
    <source>
        <dbReference type="Proteomes" id="UP000604475"/>
    </source>
</evidence>
<comment type="caution">
    <text evidence="3">The sequence shown here is derived from an EMBL/GenBank/DDBJ whole genome shotgun (WGS) entry which is preliminary data.</text>
</comment>
<dbReference type="RefSeq" id="WP_203002982.1">
    <property type="nucleotide sequence ID" value="NZ_JADWYU010000086.1"/>
</dbReference>
<gene>
    <name evidence="3" type="ORF">I7412_29145</name>
</gene>
<evidence type="ECO:0000256" key="2">
    <source>
        <dbReference type="SAM" id="MobiDB-lite"/>
    </source>
</evidence>
<dbReference type="InterPro" id="IPR003737">
    <property type="entry name" value="GlcNAc_PI_deacetylase-related"/>
</dbReference>
<dbReference type="PANTHER" id="PTHR12993">
    <property type="entry name" value="N-ACETYLGLUCOSAMINYL-PHOSPHATIDYLINOSITOL DE-N-ACETYLASE-RELATED"/>
    <property type="match status" value="1"/>
</dbReference>
<dbReference type="GO" id="GO:0016137">
    <property type="term" value="P:glycoside metabolic process"/>
    <property type="evidence" value="ECO:0007669"/>
    <property type="project" value="UniProtKB-ARBA"/>
</dbReference>
<dbReference type="AlphaFoldDB" id="A0A937URH7"/>
<dbReference type="EMBL" id="JAEACQ010000261">
    <property type="protein sequence ID" value="MBL7631153.1"/>
    <property type="molecule type" value="Genomic_DNA"/>
</dbReference>
<proteinExistence type="predicted"/>
<dbReference type="Proteomes" id="UP000604475">
    <property type="component" value="Unassembled WGS sequence"/>
</dbReference>
<organism evidence="3 4">
    <name type="scientific">Frankia nepalensis</name>
    <dbReference type="NCBI Taxonomy" id="1836974"/>
    <lineage>
        <taxon>Bacteria</taxon>
        <taxon>Bacillati</taxon>
        <taxon>Actinomycetota</taxon>
        <taxon>Actinomycetes</taxon>
        <taxon>Frankiales</taxon>
        <taxon>Frankiaceae</taxon>
        <taxon>Frankia</taxon>
    </lineage>
</organism>
<dbReference type="PANTHER" id="PTHR12993:SF11">
    <property type="entry name" value="N-ACETYLGLUCOSAMINYL-PHOSPHATIDYLINOSITOL DE-N-ACETYLASE"/>
    <property type="match status" value="1"/>
</dbReference>
<reference evidence="3" key="1">
    <citation type="submission" date="2020-12" db="EMBL/GenBank/DDBJ databases">
        <title>Genomic characterization of non-nitrogen-fixing Frankia strains.</title>
        <authorList>
            <person name="Carlos-Shanley C."/>
            <person name="Guerra T."/>
            <person name="Hahn D."/>
        </authorList>
    </citation>
    <scope>NUCLEOTIDE SEQUENCE</scope>
    <source>
        <strain evidence="3">CN6</strain>
    </source>
</reference>
<dbReference type="GO" id="GO:0016811">
    <property type="term" value="F:hydrolase activity, acting on carbon-nitrogen (but not peptide) bonds, in linear amides"/>
    <property type="evidence" value="ECO:0007669"/>
    <property type="project" value="TreeGrafter"/>
</dbReference>
<evidence type="ECO:0000256" key="1">
    <source>
        <dbReference type="ARBA" id="ARBA00022833"/>
    </source>
</evidence>
<keyword evidence="1" id="KW-0862">Zinc</keyword>